<accession>A0A4R1RD80</accession>
<dbReference type="RefSeq" id="WP_165908063.1">
    <property type="nucleotide sequence ID" value="NZ_SLUN01000020.1"/>
</dbReference>
<reference evidence="1 2" key="1">
    <citation type="submission" date="2019-03" db="EMBL/GenBank/DDBJ databases">
        <title>Genomic Encyclopedia of Type Strains, Phase IV (KMG-IV): sequencing the most valuable type-strain genomes for metagenomic binning, comparative biology and taxonomic classification.</title>
        <authorList>
            <person name="Goeker M."/>
        </authorList>
    </citation>
    <scope>NUCLEOTIDE SEQUENCE [LARGE SCALE GENOMIC DNA]</scope>
    <source>
        <strain evidence="1 2">LX-B</strain>
    </source>
</reference>
<evidence type="ECO:0000313" key="2">
    <source>
        <dbReference type="Proteomes" id="UP000295008"/>
    </source>
</evidence>
<evidence type="ECO:0000313" key="1">
    <source>
        <dbReference type="EMBL" id="TCL63798.1"/>
    </source>
</evidence>
<dbReference type="CDD" id="cd02980">
    <property type="entry name" value="TRX_Fd_family"/>
    <property type="match status" value="1"/>
</dbReference>
<comment type="caution">
    <text evidence="1">The sequence shown here is derived from an EMBL/GenBank/DDBJ whole genome shotgun (WGS) entry which is preliminary data.</text>
</comment>
<dbReference type="AlphaFoldDB" id="A0A4R1RD80"/>
<dbReference type="SUPFAM" id="SSF52833">
    <property type="entry name" value="Thioredoxin-like"/>
    <property type="match status" value="1"/>
</dbReference>
<proteinExistence type="predicted"/>
<protein>
    <submittedName>
        <fullName evidence="1">Thioredoxin-like protein</fullName>
    </submittedName>
</protein>
<gene>
    <name evidence="1" type="ORF">EDC14_102083</name>
</gene>
<sequence>MEPKLAVEICVGTSCCLMGGTQIVECLENMAESLKSRLDISYVSCYNQCTQGPRVRVGAVMLYRTTPDMVLKAIAEQLEKPERGKE</sequence>
<name>A0A4R1RD80_HYDET</name>
<dbReference type="Gene3D" id="3.40.30.10">
    <property type="entry name" value="Glutaredoxin"/>
    <property type="match status" value="1"/>
</dbReference>
<dbReference type="InterPro" id="IPR036249">
    <property type="entry name" value="Thioredoxin-like_sf"/>
</dbReference>
<keyword evidence="2" id="KW-1185">Reference proteome</keyword>
<dbReference type="EMBL" id="SLUN01000020">
    <property type="protein sequence ID" value="TCL63798.1"/>
    <property type="molecule type" value="Genomic_DNA"/>
</dbReference>
<dbReference type="Proteomes" id="UP000295008">
    <property type="component" value="Unassembled WGS sequence"/>
</dbReference>
<dbReference type="Pfam" id="PF01257">
    <property type="entry name" value="2Fe-2S_thioredx"/>
    <property type="match status" value="1"/>
</dbReference>
<organism evidence="1 2">
    <name type="scientific">Hydrogenispora ethanolica</name>
    <dbReference type="NCBI Taxonomy" id="1082276"/>
    <lineage>
        <taxon>Bacteria</taxon>
        <taxon>Bacillati</taxon>
        <taxon>Bacillota</taxon>
        <taxon>Hydrogenispora</taxon>
    </lineage>
</organism>